<comment type="caution">
    <text evidence="5">The sequence shown here is derived from an EMBL/GenBank/DDBJ whole genome shotgun (WGS) entry which is preliminary data.</text>
</comment>
<organism evidence="5 6">
    <name type="scientific">Seohaeicola zhoushanensis</name>
    <dbReference type="NCBI Taxonomy" id="1569283"/>
    <lineage>
        <taxon>Bacteria</taxon>
        <taxon>Pseudomonadati</taxon>
        <taxon>Pseudomonadota</taxon>
        <taxon>Alphaproteobacteria</taxon>
        <taxon>Rhodobacterales</taxon>
        <taxon>Roseobacteraceae</taxon>
        <taxon>Seohaeicola</taxon>
    </lineage>
</organism>
<evidence type="ECO:0000259" key="4">
    <source>
        <dbReference type="PROSITE" id="PS50949"/>
    </source>
</evidence>
<dbReference type="GO" id="GO:0003677">
    <property type="term" value="F:DNA binding"/>
    <property type="evidence" value="ECO:0007669"/>
    <property type="project" value="UniProtKB-KW"/>
</dbReference>
<dbReference type="Gene3D" id="1.10.10.10">
    <property type="entry name" value="Winged helix-like DNA-binding domain superfamily/Winged helix DNA-binding domain"/>
    <property type="match status" value="1"/>
</dbReference>
<evidence type="ECO:0000313" key="5">
    <source>
        <dbReference type="EMBL" id="GHF49697.1"/>
    </source>
</evidence>
<dbReference type="PANTHER" id="PTHR43537:SF45">
    <property type="entry name" value="GNTR FAMILY REGULATORY PROTEIN"/>
    <property type="match status" value="1"/>
</dbReference>
<gene>
    <name evidence="5" type="ORF">GCM10017056_21910</name>
</gene>
<dbReference type="InterPro" id="IPR036388">
    <property type="entry name" value="WH-like_DNA-bd_sf"/>
</dbReference>
<dbReference type="CDD" id="cd07377">
    <property type="entry name" value="WHTH_GntR"/>
    <property type="match status" value="1"/>
</dbReference>
<keyword evidence="3" id="KW-0804">Transcription</keyword>
<dbReference type="InterPro" id="IPR000524">
    <property type="entry name" value="Tscrpt_reg_HTH_GntR"/>
</dbReference>
<dbReference type="PROSITE" id="PS50949">
    <property type="entry name" value="HTH_GNTR"/>
    <property type="match status" value="1"/>
</dbReference>
<dbReference type="Pfam" id="PF00392">
    <property type="entry name" value="GntR"/>
    <property type="match status" value="1"/>
</dbReference>
<dbReference type="InterPro" id="IPR036390">
    <property type="entry name" value="WH_DNA-bd_sf"/>
</dbReference>
<reference evidence="5" key="2">
    <citation type="submission" date="2020-09" db="EMBL/GenBank/DDBJ databases">
        <authorList>
            <person name="Sun Q."/>
            <person name="Kim S."/>
        </authorList>
    </citation>
    <scope>NUCLEOTIDE SEQUENCE</scope>
    <source>
        <strain evidence="5">KCTC 42650</strain>
    </source>
</reference>
<keyword evidence="2" id="KW-0238">DNA-binding</keyword>
<evidence type="ECO:0000256" key="3">
    <source>
        <dbReference type="ARBA" id="ARBA00023163"/>
    </source>
</evidence>
<dbReference type="AlphaFoldDB" id="A0A8J3GWP7"/>
<keyword evidence="1" id="KW-0805">Transcription regulation</keyword>
<dbReference type="Pfam" id="PF07729">
    <property type="entry name" value="FCD"/>
    <property type="match status" value="1"/>
</dbReference>
<evidence type="ECO:0000256" key="1">
    <source>
        <dbReference type="ARBA" id="ARBA00023015"/>
    </source>
</evidence>
<proteinExistence type="predicted"/>
<sequence>MSERDGSKVARTLRDSILRLDLRPGELLDEAELADRLEVSRTPVREAIIQLIADGLVVREGRKAKVAPLDFDDVPKLYDALLISSRLVHRLAAENRTEKDLKEIERHMRAFDSAVASCDGVLLSEANADFHTAISNATGNRYISNFYEQALVGTIRLARACFSYGQGTEVGEKAQELHAHLATTTGEHAEIFAAIKARDVEAADALAVSHYKLTKARIMKVIFDPDLGLVNLGDISLDRWKVA</sequence>
<dbReference type="SUPFAM" id="SSF46785">
    <property type="entry name" value="Winged helix' DNA-binding domain"/>
    <property type="match status" value="1"/>
</dbReference>
<dbReference type="SMART" id="SM00895">
    <property type="entry name" value="FCD"/>
    <property type="match status" value="1"/>
</dbReference>
<evidence type="ECO:0000313" key="6">
    <source>
        <dbReference type="Proteomes" id="UP000626220"/>
    </source>
</evidence>
<dbReference type="RefSeq" id="WP_189680117.1">
    <property type="nucleotide sequence ID" value="NZ_BNCJ01000004.1"/>
</dbReference>
<dbReference type="Gene3D" id="1.20.120.530">
    <property type="entry name" value="GntR ligand-binding domain-like"/>
    <property type="match status" value="1"/>
</dbReference>
<reference evidence="5" key="1">
    <citation type="journal article" date="2014" name="Int. J. Syst. Evol. Microbiol.">
        <title>Complete genome sequence of Corynebacterium casei LMG S-19264T (=DSM 44701T), isolated from a smear-ripened cheese.</title>
        <authorList>
            <consortium name="US DOE Joint Genome Institute (JGI-PGF)"/>
            <person name="Walter F."/>
            <person name="Albersmeier A."/>
            <person name="Kalinowski J."/>
            <person name="Ruckert C."/>
        </authorList>
    </citation>
    <scope>NUCLEOTIDE SEQUENCE</scope>
    <source>
        <strain evidence="5">KCTC 42650</strain>
    </source>
</reference>
<dbReference type="SMART" id="SM00345">
    <property type="entry name" value="HTH_GNTR"/>
    <property type="match status" value="1"/>
</dbReference>
<dbReference type="PANTHER" id="PTHR43537">
    <property type="entry name" value="TRANSCRIPTIONAL REGULATOR, GNTR FAMILY"/>
    <property type="match status" value="1"/>
</dbReference>
<dbReference type="SUPFAM" id="SSF48008">
    <property type="entry name" value="GntR ligand-binding domain-like"/>
    <property type="match status" value="1"/>
</dbReference>
<dbReference type="EMBL" id="BNCJ01000004">
    <property type="protein sequence ID" value="GHF49697.1"/>
    <property type="molecule type" value="Genomic_DNA"/>
</dbReference>
<name>A0A8J3GWP7_9RHOB</name>
<keyword evidence="6" id="KW-1185">Reference proteome</keyword>
<dbReference type="GO" id="GO:0003700">
    <property type="term" value="F:DNA-binding transcription factor activity"/>
    <property type="evidence" value="ECO:0007669"/>
    <property type="project" value="InterPro"/>
</dbReference>
<protein>
    <recommendedName>
        <fullName evidence="4">HTH gntR-type domain-containing protein</fullName>
    </recommendedName>
</protein>
<dbReference type="InterPro" id="IPR011711">
    <property type="entry name" value="GntR_C"/>
</dbReference>
<dbReference type="InterPro" id="IPR008920">
    <property type="entry name" value="TF_FadR/GntR_C"/>
</dbReference>
<accession>A0A8J3GWP7</accession>
<feature type="domain" description="HTH gntR-type" evidence="4">
    <location>
        <begin position="3"/>
        <end position="69"/>
    </location>
</feature>
<dbReference type="Proteomes" id="UP000626220">
    <property type="component" value="Unassembled WGS sequence"/>
</dbReference>
<dbReference type="PRINTS" id="PR00035">
    <property type="entry name" value="HTHGNTR"/>
</dbReference>
<evidence type="ECO:0000256" key="2">
    <source>
        <dbReference type="ARBA" id="ARBA00023125"/>
    </source>
</evidence>